<sequence length="313" mass="34423">MSTHNSYFDDLKDLSVEDILTSSELIEGAINELLEGEQAYNLVFDPFNTDGKLTVGYNLDSAPGLDEEAQTIAEFAEIPVGDPSRGERRFTDLLPSGIGVRVSYGQRNFTSGAAVQRELLGRAAEIRRKNGRDALAAFAAVDDLVEELPVPQKWNTADAKAMDDLYAADDLLAGAVDDEGRRFGYAGKWVWANRRTINALKRNKQVTDLYVGDMAHADPRFTPLGQQPIIGEQFYLVVDDGMEDGVAYVISETLTGGLGTRFEAEEARFSDWYEEGGQSGMGGPRLSWRSDYVHFRSLVVRAPKALVKITGAI</sequence>
<dbReference type="eggNOG" id="ENOG50328WT">
    <property type="taxonomic scope" value="Bacteria"/>
</dbReference>
<dbReference type="AlphaFoldDB" id="A0A076NRA0"/>
<dbReference type="Proteomes" id="UP000215374">
    <property type="component" value="Chromosome 1"/>
</dbReference>
<protein>
    <recommendedName>
        <fullName evidence="5">Major capsid protein</fullName>
    </recommendedName>
</protein>
<accession>A0A076NRA0</accession>
<evidence type="ECO:0000313" key="2">
    <source>
        <dbReference type="EMBL" id="SNV70709.1"/>
    </source>
</evidence>
<dbReference type="STRING" id="156978.CIMIT_05705"/>
<dbReference type="HOGENOM" id="CLU_074766_0_0_11"/>
<name>A0A076NRA0_9CORY</name>
<organism evidence="1 3">
    <name type="scientific">Corynebacterium imitans</name>
    <dbReference type="NCBI Taxonomy" id="156978"/>
    <lineage>
        <taxon>Bacteria</taxon>
        <taxon>Bacillati</taxon>
        <taxon>Actinomycetota</taxon>
        <taxon>Actinomycetes</taxon>
        <taxon>Mycobacteriales</taxon>
        <taxon>Corynebacteriaceae</taxon>
        <taxon>Corynebacterium</taxon>
    </lineage>
</organism>
<evidence type="ECO:0008006" key="5">
    <source>
        <dbReference type="Google" id="ProtNLM"/>
    </source>
</evidence>
<dbReference type="Proteomes" id="UP000028780">
    <property type="component" value="Chromosome"/>
</dbReference>
<dbReference type="RefSeq" id="WP_038590306.1">
    <property type="nucleotide sequence ID" value="NZ_CP009211.1"/>
</dbReference>
<gene>
    <name evidence="1" type="ORF">CIMIT_05705</name>
    <name evidence="2" type="ORF">SAMEA4535761_01207</name>
</gene>
<dbReference type="EMBL" id="LT906467">
    <property type="protein sequence ID" value="SNV70709.1"/>
    <property type="molecule type" value="Genomic_DNA"/>
</dbReference>
<evidence type="ECO:0000313" key="4">
    <source>
        <dbReference type="Proteomes" id="UP000215374"/>
    </source>
</evidence>
<dbReference type="OrthoDB" id="4410359at2"/>
<dbReference type="KEGG" id="cii:CIMIT_05705"/>
<keyword evidence="3" id="KW-1185">Reference proteome</keyword>
<dbReference type="EMBL" id="CP009211">
    <property type="protein sequence ID" value="AIJ33457.1"/>
    <property type="molecule type" value="Genomic_DNA"/>
</dbReference>
<reference evidence="1 3" key="1">
    <citation type="submission" date="2014-08" db="EMBL/GenBank/DDBJ databases">
        <title>Complete genome sequence of Corynebacterium imitans DSM 44264, isolated from a five-month-old boy with suspected pharyngeal diphtheria.</title>
        <authorList>
            <person name="Mollmann S."/>
            <person name="Albersmeier A."/>
            <person name="Ruckert C."/>
            <person name="Tauch A."/>
        </authorList>
    </citation>
    <scope>NUCLEOTIDE SEQUENCE [LARGE SCALE GENOMIC DNA]</scope>
    <source>
        <strain evidence="1 3">DSM 44264</strain>
    </source>
</reference>
<reference evidence="2 4" key="2">
    <citation type="submission" date="2017-06" db="EMBL/GenBank/DDBJ databases">
        <authorList>
            <consortium name="Pathogen Informatics"/>
        </authorList>
    </citation>
    <scope>NUCLEOTIDE SEQUENCE [LARGE SCALE GENOMIC DNA]</scope>
    <source>
        <strain evidence="2 4">NCTC13015</strain>
    </source>
</reference>
<proteinExistence type="predicted"/>
<evidence type="ECO:0000313" key="3">
    <source>
        <dbReference type="Proteomes" id="UP000028780"/>
    </source>
</evidence>
<evidence type="ECO:0000313" key="1">
    <source>
        <dbReference type="EMBL" id="AIJ33457.1"/>
    </source>
</evidence>